<dbReference type="InterPro" id="IPR022489">
    <property type="entry name" value="PolyP_AMP_Tfrase"/>
</dbReference>
<dbReference type="InterPro" id="IPR027417">
    <property type="entry name" value="P-loop_NTPase"/>
</dbReference>
<dbReference type="InterPro" id="IPR022488">
    <property type="entry name" value="PPK2-related"/>
</dbReference>
<feature type="domain" description="Polyphosphate kinase-2-related" evidence="1">
    <location>
        <begin position="11"/>
        <end position="233"/>
    </location>
</feature>
<dbReference type="EMBL" id="CP020921">
    <property type="protein sequence ID" value="AWB09465.1"/>
    <property type="molecule type" value="Genomic_DNA"/>
</dbReference>
<dbReference type="SUPFAM" id="SSF52540">
    <property type="entry name" value="P-loop containing nucleoside triphosphate hydrolases"/>
    <property type="match status" value="2"/>
</dbReference>
<reference evidence="2 3" key="1">
    <citation type="submission" date="2017-04" db="EMBL/GenBank/DDBJ databases">
        <title>Genomic insights into metabolism of Thermodesulfobium acidiphilum.</title>
        <authorList>
            <person name="Toshchakov S.V."/>
            <person name="Frolov E.N."/>
            <person name="Kublanov I.V."/>
            <person name="Samarov N.I."/>
            <person name="Novikov A."/>
            <person name="Lebedinsky A.V."/>
            <person name="Bonch-Osmolovskaya E.A."/>
            <person name="Chernyh N.A."/>
        </authorList>
    </citation>
    <scope>NUCLEOTIDE SEQUENCE [LARGE SCALE GENOMIC DNA]</scope>
    <source>
        <strain evidence="2 3">3127-1</strain>
    </source>
</reference>
<evidence type="ECO:0000313" key="2">
    <source>
        <dbReference type="EMBL" id="AWB09465.1"/>
    </source>
</evidence>
<dbReference type="OrthoDB" id="9775224at2"/>
<protein>
    <submittedName>
        <fullName evidence="2">Polyphosphate:AMP phosphotransferase</fullName>
    </submittedName>
</protein>
<dbReference type="RefSeq" id="WP_108307776.1">
    <property type="nucleotide sequence ID" value="NZ_CP020921.1"/>
</dbReference>
<proteinExistence type="predicted"/>
<organism evidence="2 3">
    <name type="scientific">Thermodesulfobium acidiphilum</name>
    <dbReference type="NCBI Taxonomy" id="1794699"/>
    <lineage>
        <taxon>Bacteria</taxon>
        <taxon>Pseudomonadati</taxon>
        <taxon>Thermodesulfobiota</taxon>
        <taxon>Thermodesulfobiia</taxon>
        <taxon>Thermodesulfobiales</taxon>
        <taxon>Thermodesulfobiaceae</taxon>
        <taxon>Thermodesulfobium</taxon>
    </lineage>
</organism>
<name>A0A2R4VY72_THEAF</name>
<dbReference type="GO" id="GO:0006797">
    <property type="term" value="P:polyphosphate metabolic process"/>
    <property type="evidence" value="ECO:0007669"/>
    <property type="project" value="InterPro"/>
</dbReference>
<dbReference type="NCBIfam" id="TIGR03708">
    <property type="entry name" value="poly_P_AMP_trns"/>
    <property type="match status" value="1"/>
</dbReference>
<feature type="domain" description="Polyphosphate kinase-2-related" evidence="1">
    <location>
        <begin position="269"/>
        <end position="492"/>
    </location>
</feature>
<dbReference type="PANTHER" id="PTHR34383:SF3">
    <property type="entry name" value="POLYPHOSPHATE:AMP PHOSPHOTRANSFERASE"/>
    <property type="match status" value="1"/>
</dbReference>
<sequence length="494" mass="58957">MLEKVDLNKFLDKEEYKKEFDSLSIELGALQREARDLKLPIIVVFDGFEAAGKGTLINKLMLPLDPRGYDVIKRFECPSETENRPYFYKFWKTIPKRGDISIVNESWYKALLADRVLKKTPPEITEYLLDEVLSFEGQLVSDGYLIVKFFLYISKEEQKDRLKKLKKNKDESWRVTDDVLKLHKKYKKFLDTAEAVFEKTDTAFAPWTIIESTDKHYATIKIFKILIEAINFKIKTIKERGELPALESFYPVNELSALSQIDLNKSLTYEEYIEKLHLLQKQIHELQYRLWKEKIPVIVAFEGWDAAGKGGSIKRLTEAMDPRGYTVIPIGAPNEYELAHHYLWRFWQNVPERGNIAIFDRTWYGRVLVERVEKLCNDFEWQRAYEEIKQMEKQFTNFGIILLKFWLHIDKQTQLERFEEREKNPFKHWKITEDDWRNRSKWDDYLPAVEEMLIRTSTEEVPWHIIEANDKYFARIKVLETFTNKIKEKLKQFN</sequence>
<dbReference type="Pfam" id="PF03976">
    <property type="entry name" value="PPK2"/>
    <property type="match status" value="2"/>
</dbReference>
<dbReference type="GO" id="GO:0043751">
    <property type="term" value="F:polyphosphate:AMP phosphotransferase activity"/>
    <property type="evidence" value="ECO:0007669"/>
    <property type="project" value="InterPro"/>
</dbReference>
<keyword evidence="2" id="KW-0808">Transferase</keyword>
<evidence type="ECO:0000313" key="3">
    <source>
        <dbReference type="Proteomes" id="UP000244792"/>
    </source>
</evidence>
<dbReference type="Gene3D" id="3.40.50.300">
    <property type="entry name" value="P-loop containing nucleotide triphosphate hydrolases"/>
    <property type="match status" value="2"/>
</dbReference>
<gene>
    <name evidence="2" type="ORF">TDSAC_0075</name>
</gene>
<keyword evidence="3" id="KW-1185">Reference proteome</keyword>
<dbReference type="KEGG" id="taci:TDSAC_0075"/>
<evidence type="ECO:0000259" key="1">
    <source>
        <dbReference type="Pfam" id="PF03976"/>
    </source>
</evidence>
<dbReference type="Proteomes" id="UP000244792">
    <property type="component" value="Chromosome"/>
</dbReference>
<accession>A0A2R4VY72</accession>
<dbReference type="PANTHER" id="PTHR34383">
    <property type="entry name" value="POLYPHOSPHATE:AMP PHOSPHOTRANSFERASE-RELATED"/>
    <property type="match status" value="1"/>
</dbReference>
<dbReference type="AlphaFoldDB" id="A0A2R4VY72"/>